<feature type="region of interest" description="Disordered" evidence="1">
    <location>
        <begin position="56"/>
        <end position="93"/>
    </location>
</feature>
<proteinExistence type="predicted"/>
<name>A0A9D1M5J7_9PROT</name>
<evidence type="ECO:0000313" key="4">
    <source>
        <dbReference type="Proteomes" id="UP000824107"/>
    </source>
</evidence>
<evidence type="ECO:0000313" key="3">
    <source>
        <dbReference type="EMBL" id="HIU54009.1"/>
    </source>
</evidence>
<dbReference type="PROSITE" id="PS51257">
    <property type="entry name" value="PROKAR_LIPOPROTEIN"/>
    <property type="match status" value="1"/>
</dbReference>
<dbReference type="AlphaFoldDB" id="A0A9D1M5J7"/>
<evidence type="ECO:0000256" key="2">
    <source>
        <dbReference type="SAM" id="SignalP"/>
    </source>
</evidence>
<sequence>MKNLVLAVGVSVLALAGCDNNANAQAQQVSADVGSPQGNNTLIIEEGYTVVDPVQPVQPSGAVDVNNQMQPLPGDPGVDVAPLPEGNQPAALPNAGDAVLIQETISSTTTQPMQ</sequence>
<dbReference type="EMBL" id="DVNC01000053">
    <property type="protein sequence ID" value="HIU54009.1"/>
    <property type="molecule type" value="Genomic_DNA"/>
</dbReference>
<reference evidence="3" key="2">
    <citation type="journal article" date="2021" name="PeerJ">
        <title>Extensive microbial diversity within the chicken gut microbiome revealed by metagenomics and culture.</title>
        <authorList>
            <person name="Gilroy R."/>
            <person name="Ravi A."/>
            <person name="Getino M."/>
            <person name="Pursley I."/>
            <person name="Horton D.L."/>
            <person name="Alikhan N.F."/>
            <person name="Baker D."/>
            <person name="Gharbi K."/>
            <person name="Hall N."/>
            <person name="Watson M."/>
            <person name="Adriaenssens E.M."/>
            <person name="Foster-Nyarko E."/>
            <person name="Jarju S."/>
            <person name="Secka A."/>
            <person name="Antonio M."/>
            <person name="Oren A."/>
            <person name="Chaudhuri R.R."/>
            <person name="La Ragione R."/>
            <person name="Hildebrand F."/>
            <person name="Pallen M.J."/>
        </authorList>
    </citation>
    <scope>NUCLEOTIDE SEQUENCE</scope>
    <source>
        <strain evidence="3">ChiW3-316</strain>
    </source>
</reference>
<organism evidence="3 4">
    <name type="scientific">Candidatus Scatocola faecipullorum</name>
    <dbReference type="NCBI Taxonomy" id="2840917"/>
    <lineage>
        <taxon>Bacteria</taxon>
        <taxon>Pseudomonadati</taxon>
        <taxon>Pseudomonadota</taxon>
        <taxon>Alphaproteobacteria</taxon>
        <taxon>Rhodospirillales</taxon>
        <taxon>Rhodospirillaceae</taxon>
        <taxon>Rhodospirillaceae incertae sedis</taxon>
        <taxon>Candidatus Scatocola</taxon>
    </lineage>
</organism>
<dbReference type="Proteomes" id="UP000824107">
    <property type="component" value="Unassembled WGS sequence"/>
</dbReference>
<feature type="chain" id="PRO_5038584887" description="Secreted protein" evidence="2">
    <location>
        <begin position="25"/>
        <end position="114"/>
    </location>
</feature>
<accession>A0A9D1M5J7</accession>
<reference evidence="3" key="1">
    <citation type="submission" date="2020-10" db="EMBL/GenBank/DDBJ databases">
        <authorList>
            <person name="Gilroy R."/>
        </authorList>
    </citation>
    <scope>NUCLEOTIDE SEQUENCE</scope>
    <source>
        <strain evidence="3">ChiW3-316</strain>
    </source>
</reference>
<protein>
    <recommendedName>
        <fullName evidence="5">Secreted protein</fullName>
    </recommendedName>
</protein>
<keyword evidence="2" id="KW-0732">Signal</keyword>
<gene>
    <name evidence="3" type="ORF">IAD20_08030</name>
</gene>
<evidence type="ECO:0000256" key="1">
    <source>
        <dbReference type="SAM" id="MobiDB-lite"/>
    </source>
</evidence>
<feature type="signal peptide" evidence="2">
    <location>
        <begin position="1"/>
        <end position="24"/>
    </location>
</feature>
<evidence type="ECO:0008006" key="5">
    <source>
        <dbReference type="Google" id="ProtNLM"/>
    </source>
</evidence>
<comment type="caution">
    <text evidence="3">The sequence shown here is derived from an EMBL/GenBank/DDBJ whole genome shotgun (WGS) entry which is preliminary data.</text>
</comment>